<sequence length="483" mass="53831">MPTSLWDTTWEPTPMETSTIQASQDVSTFATRIFQAASQGSTPATLVVQGEDITQLVSKWKELLVHAVDRGDFTEVLSPRRRFEIINHSTLPGTSGTIRSFSPGIDQETMTATWAGYESRPTQFMAPRLDDNWSLAPTPFASLTSLPRRQTELAVFGATVAISIATGVVPSPLSPVFLHYCLHDCNFASITPAILKEWHPQFAAMLEDWKETGPTGSLERFRYWVATYLDIDIATLEHRDQQAHDSAAAMMLYRAVLGTEGPRHADLRNFLNGFRLPCRNGFDFVKAVKSFNGGSEYLFSILWANRITGFQSLQDILDIRIFASIPDDKRSFQLDGEFTSLQDVVPAFLQDIGIPVQSDFEDWSPTVHHTVNLALVDKPEFRPKAFHQAATGYQSIQPNKTISVSNPAFYSAYPGEVGDDSRRNNLAEGKIAWRTCSGTVTIPASYIFQLMTANSEQPGKLRAAIYDWLLKETLTCIGNHGMF</sequence>
<keyword evidence="2" id="KW-1185">Reference proteome</keyword>
<proteinExistence type="predicted"/>
<evidence type="ECO:0000313" key="2">
    <source>
        <dbReference type="Proteomes" id="UP000814140"/>
    </source>
</evidence>
<reference evidence="1" key="2">
    <citation type="journal article" date="2022" name="New Phytol.">
        <title>Evolutionary transition to the ectomycorrhizal habit in the genomes of a hyperdiverse lineage of mushroom-forming fungi.</title>
        <authorList>
            <person name="Looney B."/>
            <person name="Miyauchi S."/>
            <person name="Morin E."/>
            <person name="Drula E."/>
            <person name="Courty P.E."/>
            <person name="Kohler A."/>
            <person name="Kuo A."/>
            <person name="LaButti K."/>
            <person name="Pangilinan J."/>
            <person name="Lipzen A."/>
            <person name="Riley R."/>
            <person name="Andreopoulos W."/>
            <person name="He G."/>
            <person name="Johnson J."/>
            <person name="Nolan M."/>
            <person name="Tritt A."/>
            <person name="Barry K.W."/>
            <person name="Grigoriev I.V."/>
            <person name="Nagy L.G."/>
            <person name="Hibbett D."/>
            <person name="Henrissat B."/>
            <person name="Matheny P.B."/>
            <person name="Labbe J."/>
            <person name="Martin F.M."/>
        </authorList>
    </citation>
    <scope>NUCLEOTIDE SEQUENCE</scope>
    <source>
        <strain evidence="1">HHB10654</strain>
    </source>
</reference>
<name>A0ACB8SF25_9AGAM</name>
<organism evidence="1 2">
    <name type="scientific">Artomyces pyxidatus</name>
    <dbReference type="NCBI Taxonomy" id="48021"/>
    <lineage>
        <taxon>Eukaryota</taxon>
        <taxon>Fungi</taxon>
        <taxon>Dikarya</taxon>
        <taxon>Basidiomycota</taxon>
        <taxon>Agaricomycotina</taxon>
        <taxon>Agaricomycetes</taxon>
        <taxon>Russulales</taxon>
        <taxon>Auriscalpiaceae</taxon>
        <taxon>Artomyces</taxon>
    </lineage>
</organism>
<dbReference type="Proteomes" id="UP000814140">
    <property type="component" value="Unassembled WGS sequence"/>
</dbReference>
<dbReference type="EMBL" id="MU277402">
    <property type="protein sequence ID" value="KAI0054525.1"/>
    <property type="molecule type" value="Genomic_DNA"/>
</dbReference>
<protein>
    <submittedName>
        <fullName evidence="1">Uncharacterized protein</fullName>
    </submittedName>
</protein>
<accession>A0ACB8SF25</accession>
<reference evidence="1" key="1">
    <citation type="submission" date="2021-03" db="EMBL/GenBank/DDBJ databases">
        <authorList>
            <consortium name="DOE Joint Genome Institute"/>
            <person name="Ahrendt S."/>
            <person name="Looney B.P."/>
            <person name="Miyauchi S."/>
            <person name="Morin E."/>
            <person name="Drula E."/>
            <person name="Courty P.E."/>
            <person name="Chicoki N."/>
            <person name="Fauchery L."/>
            <person name="Kohler A."/>
            <person name="Kuo A."/>
            <person name="Labutti K."/>
            <person name="Pangilinan J."/>
            <person name="Lipzen A."/>
            <person name="Riley R."/>
            <person name="Andreopoulos W."/>
            <person name="He G."/>
            <person name="Johnson J."/>
            <person name="Barry K.W."/>
            <person name="Grigoriev I.V."/>
            <person name="Nagy L."/>
            <person name="Hibbett D."/>
            <person name="Henrissat B."/>
            <person name="Matheny P.B."/>
            <person name="Labbe J."/>
            <person name="Martin F."/>
        </authorList>
    </citation>
    <scope>NUCLEOTIDE SEQUENCE</scope>
    <source>
        <strain evidence="1">HHB10654</strain>
    </source>
</reference>
<evidence type="ECO:0000313" key="1">
    <source>
        <dbReference type="EMBL" id="KAI0054525.1"/>
    </source>
</evidence>
<comment type="caution">
    <text evidence="1">The sequence shown here is derived from an EMBL/GenBank/DDBJ whole genome shotgun (WGS) entry which is preliminary data.</text>
</comment>
<gene>
    <name evidence="1" type="ORF">BV25DRAFT_1816944</name>
</gene>